<evidence type="ECO:0000256" key="7">
    <source>
        <dbReference type="ARBA" id="ARBA00032272"/>
    </source>
</evidence>
<dbReference type="Gene3D" id="3.90.79.10">
    <property type="entry name" value="Nucleoside Triphosphate Pyrophosphohydrolase"/>
    <property type="match status" value="1"/>
</dbReference>
<dbReference type="RefSeq" id="WP_023525046.1">
    <property type="nucleotide sequence ID" value="NZ_MPOJ01000007.1"/>
</dbReference>
<comment type="similarity">
    <text evidence="3">Belongs to the Nudix hydrolase family. NudK subfamily.</text>
</comment>
<evidence type="ECO:0000256" key="3">
    <source>
        <dbReference type="ARBA" id="ARBA00007275"/>
    </source>
</evidence>
<name>A0A1V3SY88_9BACT</name>
<comment type="cofactor">
    <cofactor evidence="2">
        <name>Mg(2+)</name>
        <dbReference type="ChEBI" id="CHEBI:18420"/>
    </cofactor>
</comment>
<dbReference type="Proteomes" id="UP000188586">
    <property type="component" value="Unassembled WGS sequence"/>
</dbReference>
<dbReference type="InterPro" id="IPR020084">
    <property type="entry name" value="NUDIX_hydrolase_CS"/>
</dbReference>
<dbReference type="PROSITE" id="PS51462">
    <property type="entry name" value="NUDIX"/>
    <property type="match status" value="1"/>
</dbReference>
<evidence type="ECO:0000256" key="1">
    <source>
        <dbReference type="ARBA" id="ARBA00000847"/>
    </source>
</evidence>
<comment type="caution">
    <text evidence="9">The sequence shown here is derived from an EMBL/GenBank/DDBJ whole genome shotgun (WGS) entry which is preliminary data.</text>
</comment>
<dbReference type="PANTHER" id="PTHR11839:SF18">
    <property type="entry name" value="NUDIX HYDROLASE DOMAIN-CONTAINING PROTEIN"/>
    <property type="match status" value="1"/>
</dbReference>
<dbReference type="EMBL" id="MPOJ01000007">
    <property type="protein sequence ID" value="OOH73653.1"/>
    <property type="molecule type" value="Genomic_DNA"/>
</dbReference>
<dbReference type="InterPro" id="IPR015797">
    <property type="entry name" value="NUDIX_hydrolase-like_dom_sf"/>
</dbReference>
<evidence type="ECO:0000256" key="6">
    <source>
        <dbReference type="ARBA" id="ARBA00032162"/>
    </source>
</evidence>
<protein>
    <recommendedName>
        <fullName evidence="4">GDP-mannose pyrophosphatase</fullName>
    </recommendedName>
    <alternativeName>
        <fullName evidence="6">GDP-mannose hydrolase</fullName>
    </alternativeName>
    <alternativeName>
        <fullName evidence="7">GDPMK</fullName>
    </alternativeName>
</protein>
<dbReference type="PROSITE" id="PS00893">
    <property type="entry name" value="NUDIX_BOX"/>
    <property type="match status" value="1"/>
</dbReference>
<dbReference type="CDD" id="cd03424">
    <property type="entry name" value="NUDIX_ADPRase_Nudt5_UGPPase_Nudt14"/>
    <property type="match status" value="1"/>
</dbReference>
<dbReference type="SUPFAM" id="SSF55811">
    <property type="entry name" value="Nudix"/>
    <property type="match status" value="1"/>
</dbReference>
<dbReference type="GO" id="GO:0016787">
    <property type="term" value="F:hydrolase activity"/>
    <property type="evidence" value="ECO:0007669"/>
    <property type="project" value="UniProtKB-KW"/>
</dbReference>
<evidence type="ECO:0000256" key="4">
    <source>
        <dbReference type="ARBA" id="ARBA00016377"/>
    </source>
</evidence>
<evidence type="ECO:0000259" key="8">
    <source>
        <dbReference type="PROSITE" id="PS51462"/>
    </source>
</evidence>
<dbReference type="PANTHER" id="PTHR11839">
    <property type="entry name" value="UDP/ADP-SUGAR PYROPHOSPHATASE"/>
    <property type="match status" value="1"/>
</dbReference>
<evidence type="ECO:0000256" key="5">
    <source>
        <dbReference type="ARBA" id="ARBA00022801"/>
    </source>
</evidence>
<dbReference type="GO" id="GO:0006753">
    <property type="term" value="P:nucleoside phosphate metabolic process"/>
    <property type="evidence" value="ECO:0007669"/>
    <property type="project" value="TreeGrafter"/>
</dbReference>
<evidence type="ECO:0000256" key="2">
    <source>
        <dbReference type="ARBA" id="ARBA00001946"/>
    </source>
</evidence>
<feature type="domain" description="Nudix hydrolase" evidence="8">
    <location>
        <begin position="56"/>
        <end position="184"/>
    </location>
</feature>
<proteinExistence type="inferred from homology"/>
<keyword evidence="5" id="KW-0378">Hydrolase</keyword>
<organism evidence="9 10">
    <name type="scientific">Leptospirillum ferriphilum</name>
    <dbReference type="NCBI Taxonomy" id="178606"/>
    <lineage>
        <taxon>Bacteria</taxon>
        <taxon>Pseudomonadati</taxon>
        <taxon>Nitrospirota</taxon>
        <taxon>Nitrospiria</taxon>
        <taxon>Nitrospirales</taxon>
        <taxon>Nitrospiraceae</taxon>
        <taxon>Leptospirillum</taxon>
    </lineage>
</organism>
<comment type="catalytic activity">
    <reaction evidence="1">
        <text>GDP-alpha-D-mannose + H2O = alpha-D-mannose 1-phosphate + GMP + 2 H(+)</text>
        <dbReference type="Rhea" id="RHEA:27978"/>
        <dbReference type="ChEBI" id="CHEBI:15377"/>
        <dbReference type="ChEBI" id="CHEBI:15378"/>
        <dbReference type="ChEBI" id="CHEBI:57527"/>
        <dbReference type="ChEBI" id="CHEBI:58115"/>
        <dbReference type="ChEBI" id="CHEBI:58409"/>
    </reaction>
</comment>
<dbReference type="InterPro" id="IPR000086">
    <property type="entry name" value="NUDIX_hydrolase_dom"/>
</dbReference>
<gene>
    <name evidence="9" type="ORF">BOX24_03225</name>
</gene>
<dbReference type="Pfam" id="PF00293">
    <property type="entry name" value="NUDIX"/>
    <property type="match status" value="1"/>
</dbReference>
<dbReference type="AlphaFoldDB" id="A0A1V3SY88"/>
<evidence type="ECO:0000313" key="10">
    <source>
        <dbReference type="Proteomes" id="UP000188586"/>
    </source>
</evidence>
<dbReference type="GO" id="GO:0005829">
    <property type="term" value="C:cytosol"/>
    <property type="evidence" value="ECO:0007669"/>
    <property type="project" value="TreeGrafter"/>
</dbReference>
<evidence type="ECO:0000313" key="9">
    <source>
        <dbReference type="EMBL" id="OOH73653.1"/>
    </source>
</evidence>
<sequence length="208" mass="22807">MPSPDRSGTSDSDKTPTPLVHLSSRDVQVFHGKRISVAVQEWQDSRNRIYRHETVLFGEGVAVVPVVEEKILLIRQFRPSVKDSILEIPAGKVDPGEDFLAAARRELSEETGVVGGHLSFLTSIRTTPGFCNERIHLFLSMGGSLEDSHPEEGEAIEEILLLRPEDVQKKIRSGEITDAKSLVGLFLVLEKLGVSGSPEGKDRTGVIS</sequence>
<dbReference type="GO" id="GO:0019693">
    <property type="term" value="P:ribose phosphate metabolic process"/>
    <property type="evidence" value="ECO:0007669"/>
    <property type="project" value="TreeGrafter"/>
</dbReference>
<reference evidence="9 10" key="1">
    <citation type="submission" date="2016-11" db="EMBL/GenBank/DDBJ databases">
        <title>Comparative genomics of co-occurring bacteria in distinct bioleaching systems unravels niche-specific adaptation.</title>
        <authorList>
            <person name="Zhang X."/>
            <person name="Liu X."/>
            <person name="Yin H."/>
        </authorList>
    </citation>
    <scope>NUCLEOTIDE SEQUENCE [LARGE SCALE GENOMIC DNA]</scope>
    <source>
        <strain evidence="9 10">DX</strain>
    </source>
</reference>
<accession>A0A1V3SY88</accession>